<dbReference type="PROSITE" id="PS51257">
    <property type="entry name" value="PROKAR_LIPOPROTEIN"/>
    <property type="match status" value="1"/>
</dbReference>
<protein>
    <recommendedName>
        <fullName evidence="4">Lipoprotein</fullName>
    </recommendedName>
</protein>
<reference evidence="2 3" key="1">
    <citation type="submission" date="2020-01" db="EMBL/GenBank/DDBJ databases">
        <title>Spongiivirga citrea KCTC 32990T.</title>
        <authorList>
            <person name="Wang G."/>
        </authorList>
    </citation>
    <scope>NUCLEOTIDE SEQUENCE [LARGE SCALE GENOMIC DNA]</scope>
    <source>
        <strain evidence="2 3">KCTC 32990</strain>
    </source>
</reference>
<comment type="caution">
    <text evidence="2">The sequence shown here is derived from an EMBL/GenBank/DDBJ whole genome shotgun (WGS) entry which is preliminary data.</text>
</comment>
<gene>
    <name evidence="2" type="ORF">GWK10_12095</name>
</gene>
<sequence length="184" mass="21094">MKTVSFFLVLVAIIISSCDEKKSSDSEGKEMSIDTNIVKIEPKKKGISYKKIGIIGQAKKEISQWTAFNNLERELNNILEADYRILKTELEVLEEAFKELEESDFPEKLNVPRFKSKLTVLKTFVRKLANEVETNESFDILETTVKQISEEMNAMKEQINELYASDIDTDVLIIEPEPGKEPQE</sequence>
<evidence type="ECO:0000313" key="2">
    <source>
        <dbReference type="EMBL" id="NER17958.1"/>
    </source>
</evidence>
<accession>A0A6M0CJ37</accession>
<dbReference type="AlphaFoldDB" id="A0A6M0CJ37"/>
<name>A0A6M0CJ37_9FLAO</name>
<dbReference type="EMBL" id="JAABOQ010000005">
    <property type="protein sequence ID" value="NER17958.1"/>
    <property type="molecule type" value="Genomic_DNA"/>
</dbReference>
<organism evidence="2 3">
    <name type="scientific">Spongiivirga citrea</name>
    <dbReference type="NCBI Taxonomy" id="1481457"/>
    <lineage>
        <taxon>Bacteria</taxon>
        <taxon>Pseudomonadati</taxon>
        <taxon>Bacteroidota</taxon>
        <taxon>Flavobacteriia</taxon>
        <taxon>Flavobacteriales</taxon>
        <taxon>Flavobacteriaceae</taxon>
        <taxon>Spongiivirga</taxon>
    </lineage>
</organism>
<dbReference type="Proteomes" id="UP000474296">
    <property type="component" value="Unassembled WGS sequence"/>
</dbReference>
<evidence type="ECO:0000256" key="1">
    <source>
        <dbReference type="SAM" id="Coils"/>
    </source>
</evidence>
<evidence type="ECO:0008006" key="4">
    <source>
        <dbReference type="Google" id="ProtNLM"/>
    </source>
</evidence>
<keyword evidence="3" id="KW-1185">Reference proteome</keyword>
<dbReference type="RefSeq" id="WP_164032645.1">
    <property type="nucleotide sequence ID" value="NZ_JAABOQ010000005.1"/>
</dbReference>
<feature type="coiled-coil region" evidence="1">
    <location>
        <begin position="138"/>
        <end position="165"/>
    </location>
</feature>
<feature type="coiled-coil region" evidence="1">
    <location>
        <begin position="76"/>
        <end position="103"/>
    </location>
</feature>
<proteinExistence type="predicted"/>
<evidence type="ECO:0000313" key="3">
    <source>
        <dbReference type="Proteomes" id="UP000474296"/>
    </source>
</evidence>
<keyword evidence="1" id="KW-0175">Coiled coil</keyword>